<evidence type="ECO:0000256" key="4">
    <source>
        <dbReference type="SAM" id="MobiDB-lite"/>
    </source>
</evidence>
<feature type="domain" description="HTH araC/xylS-type" evidence="5">
    <location>
        <begin position="210"/>
        <end position="311"/>
    </location>
</feature>
<dbReference type="SMART" id="SM00342">
    <property type="entry name" value="HTH_ARAC"/>
    <property type="match status" value="1"/>
</dbReference>
<dbReference type="Pfam" id="PF12833">
    <property type="entry name" value="HTH_18"/>
    <property type="match status" value="1"/>
</dbReference>
<dbReference type="InterPro" id="IPR050204">
    <property type="entry name" value="AraC_XylS_family_regulators"/>
</dbReference>
<evidence type="ECO:0000259" key="5">
    <source>
        <dbReference type="PROSITE" id="PS01124"/>
    </source>
</evidence>
<dbReference type="AlphaFoldDB" id="A0A1H1JBM7"/>
<keyword evidence="2 6" id="KW-0238">DNA-binding</keyword>
<evidence type="ECO:0000256" key="3">
    <source>
        <dbReference type="ARBA" id="ARBA00023163"/>
    </source>
</evidence>
<dbReference type="PROSITE" id="PS01124">
    <property type="entry name" value="HTH_ARAC_FAMILY_2"/>
    <property type="match status" value="1"/>
</dbReference>
<dbReference type="EMBL" id="FNKP01000003">
    <property type="protein sequence ID" value="SDR47394.1"/>
    <property type="molecule type" value="Genomic_DNA"/>
</dbReference>
<organism evidence="6 7">
    <name type="scientific">Paraburkholderia fungorum</name>
    <dbReference type="NCBI Taxonomy" id="134537"/>
    <lineage>
        <taxon>Bacteria</taxon>
        <taxon>Pseudomonadati</taxon>
        <taxon>Pseudomonadota</taxon>
        <taxon>Betaproteobacteria</taxon>
        <taxon>Burkholderiales</taxon>
        <taxon>Burkholderiaceae</taxon>
        <taxon>Paraburkholderia</taxon>
    </lineage>
</organism>
<evidence type="ECO:0000256" key="1">
    <source>
        <dbReference type="ARBA" id="ARBA00023015"/>
    </source>
</evidence>
<feature type="region of interest" description="Disordered" evidence="4">
    <location>
        <begin position="312"/>
        <end position="331"/>
    </location>
</feature>
<dbReference type="GO" id="GO:0043565">
    <property type="term" value="F:sequence-specific DNA binding"/>
    <property type="evidence" value="ECO:0007669"/>
    <property type="project" value="InterPro"/>
</dbReference>
<dbReference type="PANTHER" id="PTHR46796">
    <property type="entry name" value="HTH-TYPE TRANSCRIPTIONAL ACTIVATOR RHAS-RELATED"/>
    <property type="match status" value="1"/>
</dbReference>
<dbReference type="GO" id="GO:0003700">
    <property type="term" value="F:DNA-binding transcription factor activity"/>
    <property type="evidence" value="ECO:0007669"/>
    <property type="project" value="InterPro"/>
</dbReference>
<dbReference type="SUPFAM" id="SSF46689">
    <property type="entry name" value="Homeodomain-like"/>
    <property type="match status" value="1"/>
</dbReference>
<dbReference type="InterPro" id="IPR009057">
    <property type="entry name" value="Homeodomain-like_sf"/>
</dbReference>
<dbReference type="InterPro" id="IPR020449">
    <property type="entry name" value="Tscrpt_reg_AraC-type_HTH"/>
</dbReference>
<dbReference type="InterPro" id="IPR018060">
    <property type="entry name" value="HTH_AraC"/>
</dbReference>
<proteinExistence type="predicted"/>
<accession>A0A1H1JBM7</accession>
<reference evidence="7" key="1">
    <citation type="submission" date="2016-10" db="EMBL/GenBank/DDBJ databases">
        <authorList>
            <person name="Varghese N."/>
            <person name="Submissions S."/>
        </authorList>
    </citation>
    <scope>NUCLEOTIDE SEQUENCE [LARGE SCALE GENOMIC DNA]</scope>
    <source>
        <strain evidence="7">GAS106B</strain>
    </source>
</reference>
<dbReference type="RefSeq" id="WP_074771279.1">
    <property type="nucleotide sequence ID" value="NZ_FNKP01000003.1"/>
</dbReference>
<name>A0A1H1JBM7_9BURK</name>
<sequence>MLDISYFDASQLPASARTGAWQRFVEDLNWDIAPSDEGGDVVASVRRWRAPGGFEIVNLQARAQTITTDDRRRPNEYWLALLIEGSVRVRSAHESILLGPGDMVFGPLGRRVSFDAPEHMTIQIVHLPRSGRVPRSLAASALKPVQLVRANTGAARMLAALLDTFAQAFGSMSEAEQRAIEISISEFFIAALAAVPDQSDISASRAVLLGRAHEAIDQQLRDAGISPANVAPVLSISPRYLQKILSEGGEAFNLYVRRRRLENAYEELMNPVYFRESISDVCFRWGFNDSAYFSRVFKSHFGISPSQHRENWKRHDATCTRSDSAASHDTH</sequence>
<keyword evidence="1" id="KW-0805">Transcription regulation</keyword>
<dbReference type="InterPro" id="IPR035418">
    <property type="entry name" value="AraC-bd_2"/>
</dbReference>
<evidence type="ECO:0000256" key="2">
    <source>
        <dbReference type="ARBA" id="ARBA00023125"/>
    </source>
</evidence>
<dbReference type="Gene3D" id="1.10.10.60">
    <property type="entry name" value="Homeodomain-like"/>
    <property type="match status" value="1"/>
</dbReference>
<dbReference type="Pfam" id="PF14525">
    <property type="entry name" value="AraC_binding_2"/>
    <property type="match status" value="1"/>
</dbReference>
<protein>
    <submittedName>
        <fullName evidence="6">AraC-type DNA-binding protein</fullName>
    </submittedName>
</protein>
<keyword evidence="3" id="KW-0804">Transcription</keyword>
<evidence type="ECO:0000313" key="7">
    <source>
        <dbReference type="Proteomes" id="UP000183487"/>
    </source>
</evidence>
<dbReference type="Proteomes" id="UP000183487">
    <property type="component" value="Unassembled WGS sequence"/>
</dbReference>
<evidence type="ECO:0000313" key="6">
    <source>
        <dbReference type="EMBL" id="SDR47394.1"/>
    </source>
</evidence>
<gene>
    <name evidence="6" type="ORF">SAMN05443245_6017</name>
</gene>
<dbReference type="PRINTS" id="PR00032">
    <property type="entry name" value="HTHARAC"/>
</dbReference>
<keyword evidence="7" id="KW-1185">Reference proteome</keyword>
<dbReference type="PANTHER" id="PTHR46796:SF6">
    <property type="entry name" value="ARAC SUBFAMILY"/>
    <property type="match status" value="1"/>
</dbReference>